<dbReference type="EC" id="3.4.-.-" evidence="1"/>
<dbReference type="Pfam" id="PF03577">
    <property type="entry name" value="Peptidase_C69"/>
    <property type="match status" value="1"/>
</dbReference>
<evidence type="ECO:0000256" key="1">
    <source>
        <dbReference type="RuleBase" id="RU364089"/>
    </source>
</evidence>
<dbReference type="GO" id="GO:0016805">
    <property type="term" value="F:dipeptidase activity"/>
    <property type="evidence" value="ECO:0007669"/>
    <property type="project" value="UniProtKB-KW"/>
</dbReference>
<organism evidence="2 3">
    <name type="scientific">Oribacterium parvum</name>
    <dbReference type="NCBI Taxonomy" id="1501329"/>
    <lineage>
        <taxon>Bacteria</taxon>
        <taxon>Bacillati</taxon>
        <taxon>Bacillota</taxon>
        <taxon>Clostridia</taxon>
        <taxon>Lachnospirales</taxon>
        <taxon>Lachnospiraceae</taxon>
        <taxon>Oribacterium</taxon>
    </lineage>
</organism>
<dbReference type="InterPro" id="IPR005322">
    <property type="entry name" value="Peptidase_C69"/>
</dbReference>
<keyword evidence="1" id="KW-0378">Hydrolase</keyword>
<accession>A0A930DNC3</accession>
<dbReference type="AlphaFoldDB" id="A0A930DNC3"/>
<keyword evidence="1" id="KW-0224">Dipeptidase</keyword>
<comment type="catalytic activity">
    <reaction evidence="1">
        <text>an L-aminoacyl-L-amino acid + H2O = 2 an L-alpha-amino acid</text>
        <dbReference type="Rhea" id="RHEA:48940"/>
        <dbReference type="ChEBI" id="CHEBI:15377"/>
        <dbReference type="ChEBI" id="CHEBI:59869"/>
        <dbReference type="ChEBI" id="CHEBI:77460"/>
    </reaction>
</comment>
<protein>
    <recommendedName>
        <fullName evidence="1">Dipeptidase</fullName>
        <ecNumber evidence="1">3.4.-.-</ecNumber>
    </recommendedName>
</protein>
<reference evidence="2" key="1">
    <citation type="submission" date="2020-04" db="EMBL/GenBank/DDBJ databases">
        <title>Deep metagenomics examines the oral microbiome during advanced dental caries in children, revealing novel taxa and co-occurrences with host molecules.</title>
        <authorList>
            <person name="Baker J.L."/>
            <person name="Morton J.T."/>
            <person name="Dinis M."/>
            <person name="Alvarez R."/>
            <person name="Tran N.C."/>
            <person name="Knight R."/>
            <person name="Edlund A."/>
        </authorList>
    </citation>
    <scope>NUCLEOTIDE SEQUENCE</scope>
    <source>
        <strain evidence="2">JCVI_24_bin.2</strain>
    </source>
</reference>
<dbReference type="GO" id="GO:0006508">
    <property type="term" value="P:proteolysis"/>
    <property type="evidence" value="ECO:0007669"/>
    <property type="project" value="UniProtKB-KW"/>
</dbReference>
<evidence type="ECO:0000313" key="2">
    <source>
        <dbReference type="EMBL" id="MBF1283146.1"/>
    </source>
</evidence>
<comment type="caution">
    <text evidence="2">The sequence shown here is derived from an EMBL/GenBank/DDBJ whole genome shotgun (WGS) entry which is preliminary data.</text>
</comment>
<dbReference type="GO" id="GO:0070004">
    <property type="term" value="F:cysteine-type exopeptidase activity"/>
    <property type="evidence" value="ECO:0007669"/>
    <property type="project" value="InterPro"/>
</dbReference>
<dbReference type="Proteomes" id="UP000709351">
    <property type="component" value="Unassembled WGS sequence"/>
</dbReference>
<evidence type="ECO:0000313" key="3">
    <source>
        <dbReference type="Proteomes" id="UP000709351"/>
    </source>
</evidence>
<sequence>MSCTTILVGREASFDGSTMIARNEDS</sequence>
<keyword evidence="1" id="KW-0645">Protease</keyword>
<dbReference type="EMBL" id="JABZRD010000043">
    <property type="protein sequence ID" value="MBF1283146.1"/>
    <property type="molecule type" value="Genomic_DNA"/>
</dbReference>
<proteinExistence type="inferred from homology"/>
<comment type="similarity">
    <text evidence="1">Belongs to the peptidase C69 family.</text>
</comment>
<name>A0A930DNC3_9FIRM</name>
<gene>
    <name evidence="2" type="ORF">HXM93_01235</name>
</gene>
<feature type="non-terminal residue" evidence="2">
    <location>
        <position position="26"/>
    </location>
</feature>